<dbReference type="PANTHER" id="PTHR35562">
    <property type="entry name" value="DNA ENDONUCLEASE SMRA-RELATED"/>
    <property type="match status" value="1"/>
</dbReference>
<gene>
    <name evidence="3" type="ORF">DI551_05425</name>
</gene>
<evidence type="ECO:0000313" key="4">
    <source>
        <dbReference type="Proteomes" id="UP000249417"/>
    </source>
</evidence>
<feature type="compositionally biased region" description="Basic and acidic residues" evidence="1">
    <location>
        <begin position="1"/>
        <end position="12"/>
    </location>
</feature>
<name>A0A2W5N680_9BACT</name>
<dbReference type="Gene3D" id="3.30.1370.110">
    <property type="match status" value="1"/>
</dbReference>
<dbReference type="SMART" id="SM00463">
    <property type="entry name" value="SMR"/>
    <property type="match status" value="1"/>
</dbReference>
<comment type="caution">
    <text evidence="3">The sequence shown here is derived from an EMBL/GenBank/DDBJ whole genome shotgun (WGS) entry which is preliminary data.</text>
</comment>
<dbReference type="AlphaFoldDB" id="A0A2W5N680"/>
<reference evidence="3 4" key="1">
    <citation type="submission" date="2017-08" db="EMBL/GenBank/DDBJ databases">
        <title>Infants hospitalized years apart are colonized by the same room-sourced microbial strains.</title>
        <authorList>
            <person name="Brooks B."/>
            <person name="Olm M.R."/>
            <person name="Firek B.A."/>
            <person name="Baker R."/>
            <person name="Thomas B.C."/>
            <person name="Morowitz M.J."/>
            <person name="Banfield J.F."/>
        </authorList>
    </citation>
    <scope>NUCLEOTIDE SEQUENCE [LARGE SCALE GENOMIC DNA]</scope>
    <source>
        <strain evidence="3">S2_005_002_R2_29</strain>
    </source>
</reference>
<dbReference type="PROSITE" id="PS50828">
    <property type="entry name" value="SMR"/>
    <property type="match status" value="1"/>
</dbReference>
<evidence type="ECO:0000256" key="1">
    <source>
        <dbReference type="SAM" id="MobiDB-lite"/>
    </source>
</evidence>
<dbReference type="InterPro" id="IPR002625">
    <property type="entry name" value="Smr_dom"/>
</dbReference>
<sequence>MGAKKGDSEKGKTGKGRVLSGDEKRLWRSATQDVKKLQKDDVDEEEAEIPLLPVAPARPVVLQKQKTALAAPVNSKISRQPPQLDGNTDLKLQRGKLRIEGTLDLHGYNQEQAHRLLNQFVLAAHAGGKRCILVITGKGGRSKPREGRFYDDAPMGVLKEKLPQWVSIPPLRDIVLKLYPAAPKDGGSGAWYLYLKRDRGPSL</sequence>
<evidence type="ECO:0000313" key="3">
    <source>
        <dbReference type="EMBL" id="PZQ46265.1"/>
    </source>
</evidence>
<dbReference type="SUPFAM" id="SSF160443">
    <property type="entry name" value="SMR domain-like"/>
    <property type="match status" value="1"/>
</dbReference>
<dbReference type="Pfam" id="PF01713">
    <property type="entry name" value="Smr"/>
    <property type="match status" value="1"/>
</dbReference>
<protein>
    <submittedName>
        <fullName evidence="3">DNA mismatch repair protein MutS</fullName>
    </submittedName>
</protein>
<organism evidence="3 4">
    <name type="scientific">Micavibrio aeruginosavorus</name>
    <dbReference type="NCBI Taxonomy" id="349221"/>
    <lineage>
        <taxon>Bacteria</taxon>
        <taxon>Pseudomonadati</taxon>
        <taxon>Bdellovibrionota</taxon>
        <taxon>Bdellovibrionia</taxon>
        <taxon>Bdellovibrionales</taxon>
        <taxon>Pseudobdellovibrionaceae</taxon>
        <taxon>Micavibrio</taxon>
    </lineage>
</organism>
<dbReference type="EMBL" id="QFQB01000029">
    <property type="protein sequence ID" value="PZQ46265.1"/>
    <property type="molecule type" value="Genomic_DNA"/>
</dbReference>
<feature type="region of interest" description="Disordered" evidence="1">
    <location>
        <begin position="1"/>
        <end position="26"/>
    </location>
</feature>
<feature type="domain" description="Smr" evidence="2">
    <location>
        <begin position="103"/>
        <end position="196"/>
    </location>
</feature>
<dbReference type="InterPro" id="IPR036063">
    <property type="entry name" value="Smr_dom_sf"/>
</dbReference>
<dbReference type="PANTHER" id="PTHR35562:SF2">
    <property type="entry name" value="DNA ENDONUCLEASE SMRA-RELATED"/>
    <property type="match status" value="1"/>
</dbReference>
<evidence type="ECO:0000259" key="2">
    <source>
        <dbReference type="PROSITE" id="PS50828"/>
    </source>
</evidence>
<accession>A0A2W5N680</accession>
<dbReference type="Proteomes" id="UP000249417">
    <property type="component" value="Unassembled WGS sequence"/>
</dbReference>
<proteinExistence type="predicted"/>